<dbReference type="GO" id="GO:0016020">
    <property type="term" value="C:membrane"/>
    <property type="evidence" value="ECO:0007669"/>
    <property type="project" value="UniProtKB-SubCell"/>
</dbReference>
<dbReference type="Gene3D" id="1.20.58.390">
    <property type="entry name" value="Neurotransmitter-gated ion-channel transmembrane domain"/>
    <property type="match status" value="1"/>
</dbReference>
<evidence type="ECO:0000256" key="1">
    <source>
        <dbReference type="ARBA" id="ARBA00004141"/>
    </source>
</evidence>
<evidence type="ECO:0000256" key="5">
    <source>
        <dbReference type="SAM" id="Phobius"/>
    </source>
</evidence>
<dbReference type="InterPro" id="IPR038050">
    <property type="entry name" value="Neuro_actylchol_rec"/>
</dbReference>
<keyword evidence="4 5" id="KW-0472">Membrane</keyword>
<dbReference type="GO" id="GO:0004888">
    <property type="term" value="F:transmembrane signaling receptor activity"/>
    <property type="evidence" value="ECO:0007669"/>
    <property type="project" value="InterPro"/>
</dbReference>
<evidence type="ECO:0000313" key="8">
    <source>
        <dbReference type="Proteomes" id="UP000215335"/>
    </source>
</evidence>
<dbReference type="InterPro" id="IPR006201">
    <property type="entry name" value="Neur_channel"/>
</dbReference>
<dbReference type="InterPro" id="IPR036734">
    <property type="entry name" value="Neur_chan_lig-bd_sf"/>
</dbReference>
<feature type="domain" description="Neurotransmitter-gated ion-channel ligand-binding" evidence="6">
    <location>
        <begin position="102"/>
        <end position="303"/>
    </location>
</feature>
<name>A0A232FEU8_9HYME</name>
<sequence>IHILPTEPINFINTKFKIHAQEVSSTQSSASHMRLREVNGACQREVENWLCPSVVFCGSDVTFALEMIRHILFLAILLPIISSDAVLPKPRKLLTWNETWVDRLRRNLLLKYDKFARPTQHYNTTTLFVYLNIMHVELDNKKNTMSVNTWVRMSWNDEKLKWDPKDYGGVKEVSVSIHEIWQPDLYLYNSAVYGVENYESRHCIVRQDGEVTWVAPTVFHSYCEFNYVLWPFETNTCVLNIGSWTHNGYEIDIRLQETGFDLHYYSAGEWKVKNVTAHRRVKVYSCCAEPYIVLDYEIKMTRSSELYYHVIFVASIPIVSLILMTFWLRPQSEMKLLLNICAVTIDILFLLYFGYKVPARINNLPLIVRFFSGCLCQMSISVVVSAFVIHVSSSSFDIPIPRRIRNQLYGKLGRYLGLRNIEDDISNLTLCFASFLQIESQKLAELEEIHDNPSPSLGTSDLSISGLDNGDQQCIISQSRNVKRLEWILLATAVDRFFFILFCFIFSILAIAYVRVGSDAFSRSFNIMNISPSSASENMTGIDFFEGTVRDNNKGGPHKGLGMTILGVIPNKIY</sequence>
<dbReference type="InterPro" id="IPR006202">
    <property type="entry name" value="Neur_chan_lig-bd"/>
</dbReference>
<feature type="non-terminal residue" evidence="7">
    <location>
        <position position="1"/>
    </location>
</feature>
<dbReference type="PRINTS" id="PR00252">
    <property type="entry name" value="NRIONCHANNEL"/>
</dbReference>
<dbReference type="AlphaFoldDB" id="A0A232FEU8"/>
<feature type="transmembrane region" description="Helical" evidence="5">
    <location>
        <begin position="306"/>
        <end position="328"/>
    </location>
</feature>
<keyword evidence="2 5" id="KW-0812">Transmembrane</keyword>
<feature type="transmembrane region" description="Helical" evidence="5">
    <location>
        <begin position="366"/>
        <end position="389"/>
    </location>
</feature>
<gene>
    <name evidence="7" type="ORF">TSAR_011179</name>
</gene>
<organism evidence="7 8">
    <name type="scientific">Trichomalopsis sarcophagae</name>
    <dbReference type="NCBI Taxonomy" id="543379"/>
    <lineage>
        <taxon>Eukaryota</taxon>
        <taxon>Metazoa</taxon>
        <taxon>Ecdysozoa</taxon>
        <taxon>Arthropoda</taxon>
        <taxon>Hexapoda</taxon>
        <taxon>Insecta</taxon>
        <taxon>Pterygota</taxon>
        <taxon>Neoptera</taxon>
        <taxon>Endopterygota</taxon>
        <taxon>Hymenoptera</taxon>
        <taxon>Apocrita</taxon>
        <taxon>Proctotrupomorpha</taxon>
        <taxon>Chalcidoidea</taxon>
        <taxon>Pteromalidae</taxon>
        <taxon>Pteromalinae</taxon>
        <taxon>Trichomalopsis</taxon>
    </lineage>
</organism>
<dbReference type="SUPFAM" id="SSF63712">
    <property type="entry name" value="Nicotinic receptor ligand binding domain-like"/>
    <property type="match status" value="1"/>
</dbReference>
<keyword evidence="3 5" id="KW-1133">Transmembrane helix</keyword>
<accession>A0A232FEU8</accession>
<keyword evidence="8" id="KW-1185">Reference proteome</keyword>
<dbReference type="STRING" id="543379.A0A232FEU8"/>
<evidence type="ECO:0000256" key="2">
    <source>
        <dbReference type="ARBA" id="ARBA00022692"/>
    </source>
</evidence>
<evidence type="ECO:0000313" key="7">
    <source>
        <dbReference type="EMBL" id="OXU29073.1"/>
    </source>
</evidence>
<dbReference type="Gene3D" id="2.70.170.10">
    <property type="entry name" value="Neurotransmitter-gated ion-channel ligand-binding domain"/>
    <property type="match status" value="1"/>
</dbReference>
<comment type="subcellular location">
    <subcellularLocation>
        <location evidence="1">Membrane</location>
        <topology evidence="1">Multi-pass membrane protein</topology>
    </subcellularLocation>
</comment>
<dbReference type="SUPFAM" id="SSF90112">
    <property type="entry name" value="Neurotransmitter-gated ion-channel transmembrane pore"/>
    <property type="match status" value="1"/>
</dbReference>
<feature type="transmembrane region" description="Helical" evidence="5">
    <location>
        <begin position="334"/>
        <end position="354"/>
    </location>
</feature>
<dbReference type="FunFam" id="2.70.170.10:FF:000028">
    <property type="entry name" value="AcetylCholine Receptor"/>
    <property type="match status" value="1"/>
</dbReference>
<reference evidence="7 8" key="1">
    <citation type="journal article" date="2017" name="Curr. Biol.">
        <title>The Evolution of Venom by Co-option of Single-Copy Genes.</title>
        <authorList>
            <person name="Martinson E.O."/>
            <person name="Mrinalini"/>
            <person name="Kelkar Y.D."/>
            <person name="Chang C.H."/>
            <person name="Werren J.H."/>
        </authorList>
    </citation>
    <scope>NUCLEOTIDE SEQUENCE [LARGE SCALE GENOMIC DNA]</scope>
    <source>
        <strain evidence="7 8">Alberta</strain>
        <tissue evidence="7">Whole body</tissue>
    </source>
</reference>
<dbReference type="Proteomes" id="UP000215335">
    <property type="component" value="Unassembled WGS sequence"/>
</dbReference>
<evidence type="ECO:0000256" key="3">
    <source>
        <dbReference type="ARBA" id="ARBA00022989"/>
    </source>
</evidence>
<protein>
    <recommendedName>
        <fullName evidence="6">Neurotransmitter-gated ion-channel ligand-binding domain-containing protein</fullName>
    </recommendedName>
</protein>
<dbReference type="PANTHER" id="PTHR18945">
    <property type="entry name" value="NEUROTRANSMITTER GATED ION CHANNEL"/>
    <property type="match status" value="1"/>
</dbReference>
<dbReference type="Pfam" id="PF02931">
    <property type="entry name" value="Neur_chan_LBD"/>
    <property type="match status" value="1"/>
</dbReference>
<proteinExistence type="predicted"/>
<feature type="transmembrane region" description="Helical" evidence="5">
    <location>
        <begin position="497"/>
        <end position="516"/>
    </location>
</feature>
<dbReference type="GO" id="GO:0005230">
    <property type="term" value="F:extracellular ligand-gated monoatomic ion channel activity"/>
    <property type="evidence" value="ECO:0007669"/>
    <property type="project" value="InterPro"/>
</dbReference>
<dbReference type="EMBL" id="NNAY01000341">
    <property type="protein sequence ID" value="OXU29073.1"/>
    <property type="molecule type" value="Genomic_DNA"/>
</dbReference>
<dbReference type="OrthoDB" id="410315at2759"/>
<dbReference type="InterPro" id="IPR036719">
    <property type="entry name" value="Neuro-gated_channel_TM_sf"/>
</dbReference>
<comment type="caution">
    <text evidence="7">The sequence shown here is derived from an EMBL/GenBank/DDBJ whole genome shotgun (WGS) entry which is preliminary data.</text>
</comment>
<evidence type="ECO:0000259" key="6">
    <source>
        <dbReference type="Pfam" id="PF02931"/>
    </source>
</evidence>
<dbReference type="CDD" id="cd18997">
    <property type="entry name" value="LGIC_ECD_nAChR"/>
    <property type="match status" value="1"/>
</dbReference>
<evidence type="ECO:0000256" key="4">
    <source>
        <dbReference type="ARBA" id="ARBA00023136"/>
    </source>
</evidence>